<evidence type="ECO:0000313" key="3">
    <source>
        <dbReference type="Proteomes" id="UP000030665"/>
    </source>
</evidence>
<reference evidence="2" key="2">
    <citation type="submission" date="2014-03" db="EMBL/GenBank/DDBJ databases">
        <title>The whipworm genome and dual-species transcriptomics of an intimate host-pathogen interaction.</title>
        <authorList>
            <person name="Foth B.J."/>
            <person name="Tsai I.J."/>
            <person name="Reid A.J."/>
            <person name="Bancroft A.J."/>
            <person name="Nichol S."/>
            <person name="Tracey A."/>
            <person name="Holroyd N."/>
            <person name="Cotton J.A."/>
            <person name="Stanley E.J."/>
            <person name="Zarowiecki M."/>
            <person name="Liu J.Z."/>
            <person name="Huckvale T."/>
            <person name="Cooper P.J."/>
            <person name="Grencis R.K."/>
            <person name="Berriman M."/>
        </authorList>
    </citation>
    <scope>NUCLEOTIDE SEQUENCE [LARGE SCALE GENOMIC DNA]</scope>
</reference>
<dbReference type="GO" id="GO:0016301">
    <property type="term" value="F:kinase activity"/>
    <property type="evidence" value="ECO:0007669"/>
    <property type="project" value="UniProtKB-KW"/>
</dbReference>
<accession>A0A077Z331</accession>
<dbReference type="EMBL" id="HG805924">
    <property type="protein sequence ID" value="CDW54917.1"/>
    <property type="molecule type" value="Genomic_DNA"/>
</dbReference>
<dbReference type="AlphaFoldDB" id="A0A077Z331"/>
<reference evidence="2" key="1">
    <citation type="submission" date="2014-01" db="EMBL/GenBank/DDBJ databases">
        <authorList>
            <person name="Aslett M."/>
        </authorList>
    </citation>
    <scope>NUCLEOTIDE SEQUENCE</scope>
</reference>
<name>A0A077Z331_TRITR</name>
<keyword evidence="3" id="KW-1185">Reference proteome</keyword>
<keyword evidence="2" id="KW-0418">Kinase</keyword>
<evidence type="ECO:0000313" key="2">
    <source>
        <dbReference type="EMBL" id="CDW54917.1"/>
    </source>
</evidence>
<sequence>MHEMSRKTEGDEQPNYYLNIVAVEEPLGARQYRQNHPGFRRQAVKYLRPTPALMSTAVISRGSSAPDLRKTAQSGSEGERSSYQDITFMVPPLRSLETLHNQLSLNQIDRFFQRIVIQNRLGDDYSDSTSRNTKVTQSL</sequence>
<evidence type="ECO:0000256" key="1">
    <source>
        <dbReference type="SAM" id="MobiDB-lite"/>
    </source>
</evidence>
<dbReference type="OrthoDB" id="18042at2759"/>
<feature type="region of interest" description="Disordered" evidence="1">
    <location>
        <begin position="61"/>
        <end position="83"/>
    </location>
</feature>
<keyword evidence="2" id="KW-0808">Transferase</keyword>
<protein>
    <submittedName>
        <fullName evidence="2">Inositol hexakisphosphate and diphosphoinositol-p entakisphosphate kinase</fullName>
    </submittedName>
</protein>
<organism evidence="2 3">
    <name type="scientific">Trichuris trichiura</name>
    <name type="common">Whipworm</name>
    <name type="synonym">Trichocephalus trichiurus</name>
    <dbReference type="NCBI Taxonomy" id="36087"/>
    <lineage>
        <taxon>Eukaryota</taxon>
        <taxon>Metazoa</taxon>
        <taxon>Ecdysozoa</taxon>
        <taxon>Nematoda</taxon>
        <taxon>Enoplea</taxon>
        <taxon>Dorylaimia</taxon>
        <taxon>Trichinellida</taxon>
        <taxon>Trichuridae</taxon>
        <taxon>Trichuris</taxon>
    </lineage>
</organism>
<gene>
    <name evidence="2" type="ORF">TTRE_0000318701</name>
</gene>
<dbReference type="STRING" id="36087.A0A077Z331"/>
<proteinExistence type="predicted"/>
<dbReference type="Proteomes" id="UP000030665">
    <property type="component" value="Unassembled WGS sequence"/>
</dbReference>